<protein>
    <submittedName>
        <fullName evidence="2">Uncharacterized protein</fullName>
    </submittedName>
</protein>
<dbReference type="Proteomes" id="UP001221898">
    <property type="component" value="Unassembled WGS sequence"/>
</dbReference>
<accession>A0AAD7WHX3</accession>
<organism evidence="2 3">
    <name type="scientific">Aldrovandia affinis</name>
    <dbReference type="NCBI Taxonomy" id="143900"/>
    <lineage>
        <taxon>Eukaryota</taxon>
        <taxon>Metazoa</taxon>
        <taxon>Chordata</taxon>
        <taxon>Craniata</taxon>
        <taxon>Vertebrata</taxon>
        <taxon>Euteleostomi</taxon>
        <taxon>Actinopterygii</taxon>
        <taxon>Neopterygii</taxon>
        <taxon>Teleostei</taxon>
        <taxon>Notacanthiformes</taxon>
        <taxon>Halosauridae</taxon>
        <taxon>Aldrovandia</taxon>
    </lineage>
</organism>
<gene>
    <name evidence="2" type="ORF">AAFF_G00015270</name>
</gene>
<name>A0AAD7WHX3_9TELE</name>
<feature type="compositionally biased region" description="Low complexity" evidence="1">
    <location>
        <begin position="126"/>
        <end position="135"/>
    </location>
</feature>
<feature type="region of interest" description="Disordered" evidence="1">
    <location>
        <begin position="63"/>
        <end position="141"/>
    </location>
</feature>
<comment type="caution">
    <text evidence="2">The sequence shown here is derived from an EMBL/GenBank/DDBJ whole genome shotgun (WGS) entry which is preliminary data.</text>
</comment>
<reference evidence="2" key="1">
    <citation type="journal article" date="2023" name="Science">
        <title>Genome structures resolve the early diversification of teleost fishes.</title>
        <authorList>
            <person name="Parey E."/>
            <person name="Louis A."/>
            <person name="Montfort J."/>
            <person name="Bouchez O."/>
            <person name="Roques C."/>
            <person name="Iampietro C."/>
            <person name="Lluch J."/>
            <person name="Castinel A."/>
            <person name="Donnadieu C."/>
            <person name="Desvignes T."/>
            <person name="Floi Bucao C."/>
            <person name="Jouanno E."/>
            <person name="Wen M."/>
            <person name="Mejri S."/>
            <person name="Dirks R."/>
            <person name="Jansen H."/>
            <person name="Henkel C."/>
            <person name="Chen W.J."/>
            <person name="Zahm M."/>
            <person name="Cabau C."/>
            <person name="Klopp C."/>
            <person name="Thompson A.W."/>
            <person name="Robinson-Rechavi M."/>
            <person name="Braasch I."/>
            <person name="Lecointre G."/>
            <person name="Bobe J."/>
            <person name="Postlethwait J.H."/>
            <person name="Berthelot C."/>
            <person name="Roest Crollius H."/>
            <person name="Guiguen Y."/>
        </authorList>
    </citation>
    <scope>NUCLEOTIDE SEQUENCE</scope>
    <source>
        <strain evidence="2">NC1722</strain>
    </source>
</reference>
<evidence type="ECO:0000313" key="3">
    <source>
        <dbReference type="Proteomes" id="UP001221898"/>
    </source>
</evidence>
<feature type="region of interest" description="Disordered" evidence="1">
    <location>
        <begin position="27"/>
        <end position="46"/>
    </location>
</feature>
<evidence type="ECO:0000313" key="2">
    <source>
        <dbReference type="EMBL" id="KAJ8396689.1"/>
    </source>
</evidence>
<dbReference type="AlphaFoldDB" id="A0AAD7WHX3"/>
<proteinExistence type="predicted"/>
<evidence type="ECO:0000256" key="1">
    <source>
        <dbReference type="SAM" id="MobiDB-lite"/>
    </source>
</evidence>
<feature type="compositionally biased region" description="Polar residues" evidence="1">
    <location>
        <begin position="66"/>
        <end position="76"/>
    </location>
</feature>
<dbReference type="EMBL" id="JAINUG010000104">
    <property type="protein sequence ID" value="KAJ8396689.1"/>
    <property type="molecule type" value="Genomic_DNA"/>
</dbReference>
<sequence length="141" mass="14827">MAAMAVQRFHSAGAPRLIKYSPAAVWPAGRQSSSDTRRQPTRLLLPGGVNYDITCPDIIPIPDYSPMNTGGKNRQTVPAEDGRFLSPSGCGRSGPGGLPVGLACPGAGGEDPTGPDGLQNHTVESPHTTITPHTILHMKHR</sequence>
<keyword evidence="3" id="KW-1185">Reference proteome</keyword>